<dbReference type="EMBL" id="HBUF01125132">
    <property type="protein sequence ID" value="CAG6642992.1"/>
    <property type="molecule type" value="Transcribed_RNA"/>
</dbReference>
<accession>A0A8D8W0X7</accession>
<reference evidence="1" key="1">
    <citation type="submission" date="2021-05" db="EMBL/GenBank/DDBJ databases">
        <authorList>
            <person name="Alioto T."/>
            <person name="Alioto T."/>
            <person name="Gomez Garrido J."/>
        </authorList>
    </citation>
    <scope>NUCLEOTIDE SEQUENCE</scope>
</reference>
<sequence length="107" mass="12806">MYRNERLWSKHNHLFFETECSETLQETQIFGGAQSCPVRRWSGQLGMQSHWSTPAYTQMVQGWQRAQSRRYSQDHFRGRWNLLLGHVHLRGAQLYGYHHELCCLVRI</sequence>
<dbReference type="EMBL" id="HBUF01180179">
    <property type="protein sequence ID" value="CAG6655111.1"/>
    <property type="molecule type" value="Transcribed_RNA"/>
</dbReference>
<protein>
    <submittedName>
        <fullName evidence="1">Uncharacterized protein</fullName>
    </submittedName>
</protein>
<dbReference type="EMBL" id="HBUF01125130">
    <property type="protein sequence ID" value="CAG6642984.1"/>
    <property type="molecule type" value="Transcribed_RNA"/>
</dbReference>
<evidence type="ECO:0000313" key="1">
    <source>
        <dbReference type="EMBL" id="CAG6642988.1"/>
    </source>
</evidence>
<dbReference type="AlphaFoldDB" id="A0A8D8W0X7"/>
<dbReference type="EMBL" id="HBUF01180180">
    <property type="protein sequence ID" value="CAG6655117.1"/>
    <property type="molecule type" value="Transcribed_RNA"/>
</dbReference>
<organism evidence="1">
    <name type="scientific">Cacopsylla melanoneura</name>
    <dbReference type="NCBI Taxonomy" id="428564"/>
    <lineage>
        <taxon>Eukaryota</taxon>
        <taxon>Metazoa</taxon>
        <taxon>Ecdysozoa</taxon>
        <taxon>Arthropoda</taxon>
        <taxon>Hexapoda</taxon>
        <taxon>Insecta</taxon>
        <taxon>Pterygota</taxon>
        <taxon>Neoptera</taxon>
        <taxon>Paraneoptera</taxon>
        <taxon>Hemiptera</taxon>
        <taxon>Sternorrhyncha</taxon>
        <taxon>Psylloidea</taxon>
        <taxon>Psyllidae</taxon>
        <taxon>Psyllinae</taxon>
        <taxon>Cacopsylla</taxon>
    </lineage>
</organism>
<dbReference type="EMBL" id="HBUF01180182">
    <property type="protein sequence ID" value="CAG6655130.1"/>
    <property type="molecule type" value="Transcribed_RNA"/>
</dbReference>
<proteinExistence type="predicted"/>
<name>A0A8D8W0X7_9HEMI</name>
<dbReference type="EMBL" id="HBUF01180183">
    <property type="protein sequence ID" value="CAG6655137.1"/>
    <property type="molecule type" value="Transcribed_RNA"/>
</dbReference>
<dbReference type="EMBL" id="HBUF01180181">
    <property type="protein sequence ID" value="CAG6655123.1"/>
    <property type="molecule type" value="Transcribed_RNA"/>
</dbReference>
<dbReference type="EMBL" id="HBUF01125131">
    <property type="protein sequence ID" value="CAG6642988.1"/>
    <property type="molecule type" value="Transcribed_RNA"/>
</dbReference>